<keyword evidence="2" id="KW-1185">Reference proteome</keyword>
<organism evidence="1 2">
    <name type="scientific">Lojkania enalia</name>
    <dbReference type="NCBI Taxonomy" id="147567"/>
    <lineage>
        <taxon>Eukaryota</taxon>
        <taxon>Fungi</taxon>
        <taxon>Dikarya</taxon>
        <taxon>Ascomycota</taxon>
        <taxon>Pezizomycotina</taxon>
        <taxon>Dothideomycetes</taxon>
        <taxon>Pleosporomycetidae</taxon>
        <taxon>Pleosporales</taxon>
        <taxon>Pleosporales incertae sedis</taxon>
        <taxon>Lojkania</taxon>
    </lineage>
</organism>
<dbReference type="OrthoDB" id="5354164at2759"/>
<evidence type="ECO:0000313" key="1">
    <source>
        <dbReference type="EMBL" id="KAF2267431.1"/>
    </source>
</evidence>
<comment type="caution">
    <text evidence="1">The sequence shown here is derived from an EMBL/GenBank/DDBJ whole genome shotgun (WGS) entry which is preliminary data.</text>
</comment>
<gene>
    <name evidence="1" type="ORF">CC78DRAFT_592655</name>
</gene>
<dbReference type="EMBL" id="ML986591">
    <property type="protein sequence ID" value="KAF2267431.1"/>
    <property type="molecule type" value="Genomic_DNA"/>
</dbReference>
<dbReference type="AlphaFoldDB" id="A0A9P4N8Z9"/>
<feature type="non-terminal residue" evidence="1">
    <location>
        <position position="152"/>
    </location>
</feature>
<sequence length="152" mass="16542">MASLGRLTAALASSRNETTLALANLNFDFSLIRVEPPKEYTLLATSLSNSRRDAAEQGSYHQTARKLGILFEEHVPPIPSLIKAYGTRASEIARTLRRDSPQRQSGELSFRDSDFDATSLWAAATSGPVSIAVHLLACIISRAWSPQEAVSI</sequence>
<reference evidence="2" key="1">
    <citation type="journal article" date="2020" name="Stud. Mycol.">
        <title>101 Dothideomycetes genomes: A test case for predicting lifestyles and emergence of pathogens.</title>
        <authorList>
            <person name="Haridas S."/>
            <person name="Albert R."/>
            <person name="Binder M."/>
            <person name="Bloem J."/>
            <person name="LaButti K."/>
            <person name="Salamov A."/>
            <person name="Andreopoulos B."/>
            <person name="Baker S."/>
            <person name="Barry K."/>
            <person name="Bills G."/>
            <person name="Bluhm B."/>
            <person name="Cannon C."/>
            <person name="Castanera R."/>
            <person name="Culley D."/>
            <person name="Daum C."/>
            <person name="Ezra D."/>
            <person name="Gonzalez J."/>
            <person name="Henrissat B."/>
            <person name="Kuo A."/>
            <person name="Liang C."/>
            <person name="Lipzen A."/>
            <person name="Lutzoni F."/>
            <person name="Magnuson J."/>
            <person name="Mondo S."/>
            <person name="Nolan M."/>
            <person name="Ohm R."/>
            <person name="Pangilinan J."/>
            <person name="Park H.-J."/>
            <person name="Ramirez L."/>
            <person name="Alfaro M."/>
            <person name="Sun H."/>
            <person name="Tritt A."/>
            <person name="Yoshinaga Y."/>
            <person name="Zwiers L.-H."/>
            <person name="Turgeon B."/>
            <person name="Goodwin S."/>
            <person name="Spatafora J."/>
            <person name="Crous P."/>
            <person name="Grigoriev I."/>
        </authorList>
    </citation>
    <scope>NUCLEOTIDE SEQUENCE [LARGE SCALE GENOMIC DNA]</scope>
    <source>
        <strain evidence="2">CBS 304.66</strain>
    </source>
</reference>
<name>A0A9P4N8Z9_9PLEO</name>
<evidence type="ECO:0000313" key="2">
    <source>
        <dbReference type="Proteomes" id="UP000800093"/>
    </source>
</evidence>
<dbReference type="Proteomes" id="UP000800093">
    <property type="component" value="Unassembled WGS sequence"/>
</dbReference>
<proteinExistence type="predicted"/>
<protein>
    <submittedName>
        <fullName evidence="1">Uncharacterized protein</fullName>
    </submittedName>
</protein>
<accession>A0A9P4N8Z9</accession>